<evidence type="ECO:0000256" key="5">
    <source>
        <dbReference type="ARBA" id="ARBA00023306"/>
    </source>
</evidence>
<evidence type="ECO:0000256" key="3">
    <source>
        <dbReference type="ARBA" id="ARBA00023127"/>
    </source>
</evidence>
<evidence type="ECO:0000313" key="8">
    <source>
        <dbReference type="Proteomes" id="UP000092600"/>
    </source>
</evidence>
<feature type="domain" description="Cyclin C-terminal" evidence="6">
    <location>
        <begin position="88"/>
        <end position="199"/>
    </location>
</feature>
<dbReference type="PANTHER" id="PTHR10177">
    <property type="entry name" value="CYCLINS"/>
    <property type="match status" value="1"/>
</dbReference>
<keyword evidence="4" id="KW-0469">Meiosis</keyword>
<dbReference type="SMART" id="SM01332">
    <property type="entry name" value="Cyclin_C"/>
    <property type="match status" value="1"/>
</dbReference>
<dbReference type="Pfam" id="PF02984">
    <property type="entry name" value="Cyclin_C"/>
    <property type="match status" value="1"/>
</dbReference>
<keyword evidence="5" id="KW-0131">Cell cycle</keyword>
<dbReference type="SUPFAM" id="SSF47954">
    <property type="entry name" value="Cyclin-like"/>
    <property type="match status" value="2"/>
</dbReference>
<evidence type="ECO:0000259" key="6">
    <source>
        <dbReference type="SMART" id="SM01332"/>
    </source>
</evidence>
<gene>
    <name evidence="7" type="ORF">ACMD2_26455</name>
</gene>
<dbReference type="InterPro" id="IPR039361">
    <property type="entry name" value="Cyclin"/>
</dbReference>
<dbReference type="STRING" id="4615.A0A199UZN5"/>
<dbReference type="Proteomes" id="UP000092600">
    <property type="component" value="Unassembled WGS sequence"/>
</dbReference>
<dbReference type="InterPro" id="IPR004367">
    <property type="entry name" value="Cyclin_C-dom"/>
</dbReference>
<sequence length="214" mass="24489">MELQLETLFLGVGIMDRFLSRGYFKSTRNLQLLGVASITLSTRIEENQPYNSIRQRTFKVGNNIYSRSEVVAMEWVIQEVLDFQCFLPTTHHFLWFYLKAAGADRKVEDLSRYLAVLSLRDHERLSFWPSTVAAGLVILACLATNRDSSCHTVMETHVRTKNDDLPECIKFKLKAALAFRRASSGWSSMRVSTATLSSLTFFRLMAAWFANTDQ</sequence>
<protein>
    <submittedName>
        <fullName evidence="7">Cyclin-SDS-like</fullName>
    </submittedName>
</protein>
<dbReference type="Gene3D" id="1.10.472.10">
    <property type="entry name" value="Cyclin-like"/>
    <property type="match status" value="2"/>
</dbReference>
<proteinExistence type="inferred from homology"/>
<evidence type="ECO:0000313" key="7">
    <source>
        <dbReference type="EMBL" id="OAY70213.1"/>
    </source>
</evidence>
<comment type="similarity">
    <text evidence="1">Belongs to the cyclin family.</text>
</comment>
<keyword evidence="2" id="KW-0132">Cell division</keyword>
<dbReference type="GO" id="GO:0051301">
    <property type="term" value="P:cell division"/>
    <property type="evidence" value="ECO:0007669"/>
    <property type="project" value="UniProtKB-KW"/>
</dbReference>
<accession>A0A199UZN5</accession>
<evidence type="ECO:0000256" key="1">
    <source>
        <dbReference type="ARBA" id="ARBA00008742"/>
    </source>
</evidence>
<feature type="non-terminal residue" evidence="7">
    <location>
        <position position="214"/>
    </location>
</feature>
<dbReference type="InterPro" id="IPR006671">
    <property type="entry name" value="Cyclin_N"/>
</dbReference>
<dbReference type="GO" id="GO:0007129">
    <property type="term" value="P:homologous chromosome pairing at meiosis"/>
    <property type="evidence" value="ECO:0007669"/>
    <property type="project" value="UniProtKB-ARBA"/>
</dbReference>
<comment type="caution">
    <text evidence="7">The sequence shown here is derived from an EMBL/GenBank/DDBJ whole genome shotgun (WGS) entry which is preliminary data.</text>
</comment>
<evidence type="ECO:0000256" key="4">
    <source>
        <dbReference type="ARBA" id="ARBA00023254"/>
    </source>
</evidence>
<evidence type="ECO:0000256" key="2">
    <source>
        <dbReference type="ARBA" id="ARBA00022618"/>
    </source>
</evidence>
<dbReference type="InterPro" id="IPR036915">
    <property type="entry name" value="Cyclin-like_sf"/>
</dbReference>
<dbReference type="CDD" id="cd20537">
    <property type="entry name" value="CYCLIN_CCNO-like_rpt2"/>
    <property type="match status" value="1"/>
</dbReference>
<dbReference type="Pfam" id="PF00134">
    <property type="entry name" value="Cyclin_N"/>
    <property type="match status" value="1"/>
</dbReference>
<reference evidence="7 8" key="1">
    <citation type="journal article" date="2016" name="DNA Res.">
        <title>The draft genome of MD-2 pineapple using hybrid error correction of long reads.</title>
        <authorList>
            <person name="Redwan R.M."/>
            <person name="Saidin A."/>
            <person name="Kumar S.V."/>
        </authorList>
    </citation>
    <scope>NUCLEOTIDE SEQUENCE [LARGE SCALE GENOMIC DNA]</scope>
    <source>
        <strain evidence="8">cv. MD2</strain>
        <tissue evidence="7">Leaf</tissue>
    </source>
</reference>
<dbReference type="AlphaFoldDB" id="A0A199UZN5"/>
<keyword evidence="3" id="KW-0195">Cyclin</keyword>
<name>A0A199UZN5_ANACO</name>
<dbReference type="FunFam" id="1.10.472.10:FF:000100">
    <property type="entry name" value="Cyclin-SDS"/>
    <property type="match status" value="1"/>
</dbReference>
<organism evidence="7 8">
    <name type="scientific">Ananas comosus</name>
    <name type="common">Pineapple</name>
    <name type="synonym">Ananas ananas</name>
    <dbReference type="NCBI Taxonomy" id="4615"/>
    <lineage>
        <taxon>Eukaryota</taxon>
        <taxon>Viridiplantae</taxon>
        <taxon>Streptophyta</taxon>
        <taxon>Embryophyta</taxon>
        <taxon>Tracheophyta</taxon>
        <taxon>Spermatophyta</taxon>
        <taxon>Magnoliopsida</taxon>
        <taxon>Liliopsida</taxon>
        <taxon>Poales</taxon>
        <taxon>Bromeliaceae</taxon>
        <taxon>Bromelioideae</taxon>
        <taxon>Ananas</taxon>
    </lineage>
</organism>
<dbReference type="EMBL" id="LSRQ01004001">
    <property type="protein sequence ID" value="OAY70213.1"/>
    <property type="molecule type" value="Genomic_DNA"/>
</dbReference>